<feature type="domain" description="HPP transmembrane region" evidence="3">
    <location>
        <begin position="50"/>
        <end position="208"/>
    </location>
</feature>
<feature type="compositionally biased region" description="Basic and acidic residues" evidence="1">
    <location>
        <begin position="221"/>
        <end position="234"/>
    </location>
</feature>
<keyword evidence="5" id="KW-1185">Reference proteome</keyword>
<proteinExistence type="predicted"/>
<dbReference type="EMBL" id="ML739042">
    <property type="protein sequence ID" value="KAE8356152.1"/>
    <property type="molecule type" value="Genomic_DNA"/>
</dbReference>
<feature type="transmembrane region" description="Helical" evidence="2">
    <location>
        <begin position="180"/>
        <end position="200"/>
    </location>
</feature>
<evidence type="ECO:0000259" key="3">
    <source>
        <dbReference type="Pfam" id="PF04982"/>
    </source>
</evidence>
<feature type="transmembrane region" description="Helical" evidence="2">
    <location>
        <begin position="142"/>
        <end position="160"/>
    </location>
</feature>
<accession>A0A5N6ZEQ9</accession>
<evidence type="ECO:0000313" key="5">
    <source>
        <dbReference type="Proteomes" id="UP000327118"/>
    </source>
</evidence>
<keyword evidence="2" id="KW-0812">Transmembrane</keyword>
<dbReference type="Pfam" id="PF04982">
    <property type="entry name" value="TM_HPP"/>
    <property type="match status" value="1"/>
</dbReference>
<sequence>MLRNVDFSRGHVDIDLFLNPLIPSPPWRWLPRPISHFLGYRDKPPKALGNLVIAFWSLVGVFCGVLIVAEVSLHIPSFQSHQAPVIVASFGAAAVLEFSAIDSPFAQPRNAILSQIMASTLGIGIGRLFALNPYASSIPQVGGALACAITTALMVLTKTVHPPAGATALLAVTEGYEVGWFLILIMLLGSVLMQVVALLINNIQRRFPVYWWTPDPLPRPEIEDTESARGEKEAPWAPRASDDDSQITVPAQIIIQEGRVLVPDNVWITAEEMTCLEKISQRLR</sequence>
<dbReference type="InterPro" id="IPR007065">
    <property type="entry name" value="HPP"/>
</dbReference>
<dbReference type="PANTHER" id="PTHR33741">
    <property type="entry name" value="TRANSMEMBRANE PROTEIN DDB_G0269096-RELATED"/>
    <property type="match status" value="1"/>
</dbReference>
<dbReference type="InterPro" id="IPR058581">
    <property type="entry name" value="TM_HPP"/>
</dbReference>
<evidence type="ECO:0000313" key="4">
    <source>
        <dbReference type="EMBL" id="KAE8356152.1"/>
    </source>
</evidence>
<feature type="region of interest" description="Disordered" evidence="1">
    <location>
        <begin position="221"/>
        <end position="244"/>
    </location>
</feature>
<evidence type="ECO:0000256" key="2">
    <source>
        <dbReference type="SAM" id="Phobius"/>
    </source>
</evidence>
<feature type="transmembrane region" description="Helical" evidence="2">
    <location>
        <begin position="47"/>
        <end position="71"/>
    </location>
</feature>
<reference evidence="5" key="1">
    <citation type="submission" date="2019-04" db="EMBL/GenBank/DDBJ databases">
        <title>Friends and foes A comparative genomics studyof 23 Aspergillus species from section Flavi.</title>
        <authorList>
            <consortium name="DOE Joint Genome Institute"/>
            <person name="Kjaerbolling I."/>
            <person name="Vesth T."/>
            <person name="Frisvad J.C."/>
            <person name="Nybo J.L."/>
            <person name="Theobald S."/>
            <person name="Kildgaard S."/>
            <person name="Isbrandt T."/>
            <person name="Kuo A."/>
            <person name="Sato A."/>
            <person name="Lyhne E.K."/>
            <person name="Kogle M.E."/>
            <person name="Wiebenga A."/>
            <person name="Kun R.S."/>
            <person name="Lubbers R.J."/>
            <person name="Makela M.R."/>
            <person name="Barry K."/>
            <person name="Chovatia M."/>
            <person name="Clum A."/>
            <person name="Daum C."/>
            <person name="Haridas S."/>
            <person name="He G."/>
            <person name="LaButti K."/>
            <person name="Lipzen A."/>
            <person name="Mondo S."/>
            <person name="Riley R."/>
            <person name="Salamov A."/>
            <person name="Simmons B.A."/>
            <person name="Magnuson J.K."/>
            <person name="Henrissat B."/>
            <person name="Mortensen U.H."/>
            <person name="Larsen T.O."/>
            <person name="Devries R.P."/>
            <person name="Grigoriev I.V."/>
            <person name="Machida M."/>
            <person name="Baker S.E."/>
            <person name="Andersen M.R."/>
        </authorList>
    </citation>
    <scope>NUCLEOTIDE SEQUENCE [LARGE SCALE GENOMIC DNA]</scope>
    <source>
        <strain evidence="5">CBS 553.77</strain>
    </source>
</reference>
<dbReference type="AlphaFoldDB" id="A0A5N6ZEQ9"/>
<protein>
    <submittedName>
        <fullName evidence="4">HPP family protein</fullName>
    </submittedName>
</protein>
<evidence type="ECO:0000256" key="1">
    <source>
        <dbReference type="SAM" id="MobiDB-lite"/>
    </source>
</evidence>
<dbReference type="Proteomes" id="UP000327118">
    <property type="component" value="Unassembled WGS sequence"/>
</dbReference>
<name>A0A5N6ZEQ9_9EURO</name>
<gene>
    <name evidence="4" type="ORF">BDV28DRAFT_2861</name>
</gene>
<keyword evidence="2" id="KW-1133">Transmembrane helix</keyword>
<dbReference type="PANTHER" id="PTHR33741:SF5">
    <property type="entry name" value="TRANSMEMBRANE PROTEIN DDB_G0269096-RELATED"/>
    <property type="match status" value="1"/>
</dbReference>
<dbReference type="OrthoDB" id="2016548at2759"/>
<keyword evidence="2" id="KW-0472">Membrane</keyword>
<organism evidence="4 5">
    <name type="scientific">Aspergillus coremiiformis</name>
    <dbReference type="NCBI Taxonomy" id="138285"/>
    <lineage>
        <taxon>Eukaryota</taxon>
        <taxon>Fungi</taxon>
        <taxon>Dikarya</taxon>
        <taxon>Ascomycota</taxon>
        <taxon>Pezizomycotina</taxon>
        <taxon>Eurotiomycetes</taxon>
        <taxon>Eurotiomycetidae</taxon>
        <taxon>Eurotiales</taxon>
        <taxon>Aspergillaceae</taxon>
        <taxon>Aspergillus</taxon>
        <taxon>Aspergillus subgen. Circumdati</taxon>
    </lineage>
</organism>
<feature type="transmembrane region" description="Helical" evidence="2">
    <location>
        <begin position="112"/>
        <end position="130"/>
    </location>
</feature>